<dbReference type="STRING" id="268407.PWYN_19725"/>
<dbReference type="EMBL" id="JQCR01000003">
    <property type="protein sequence ID" value="KGE16907.1"/>
    <property type="molecule type" value="Genomic_DNA"/>
</dbReference>
<protein>
    <submittedName>
        <fullName evidence="1">Uncharacterized protein</fullName>
    </submittedName>
</protein>
<gene>
    <name evidence="1" type="ORF">PWYN_19725</name>
</gene>
<proteinExistence type="predicted"/>
<comment type="caution">
    <text evidence="1">The sequence shown here is derived from an EMBL/GenBank/DDBJ whole genome shotgun (WGS) entry which is preliminary data.</text>
</comment>
<evidence type="ECO:0000313" key="1">
    <source>
        <dbReference type="EMBL" id="KGE16907.1"/>
    </source>
</evidence>
<name>A0A098M5S9_9BACL</name>
<reference evidence="1 2" key="2">
    <citation type="submission" date="2014-10" db="EMBL/GenBank/DDBJ databases">
        <title>Comparative genomics of the Paenibacillus odorifer group.</title>
        <authorList>
            <person name="Tsai Y.-C."/>
            <person name="Martin N."/>
            <person name="Korlach J."/>
            <person name="Wiedmann M."/>
        </authorList>
    </citation>
    <scope>NUCLEOTIDE SEQUENCE [LARGE SCALE GENOMIC DNA]</scope>
    <source>
        <strain evidence="1 2">DSM 18334</strain>
    </source>
</reference>
<sequence length="156" mass="17513">MEKNKLSNAGKDANGNDYLTYYNATFSSGVKGSINYGFKNGKLINVLFMFDDNSADFNAALGAYDQDKVYLEKVYNKGIAADDVLWYADKNVQKQYAKEFADDDYGLLETALTTGDLDLRATFKSALFSVSIDLTNLNSDEMDDPYYMHTISYVKN</sequence>
<organism evidence="1 2">
    <name type="scientific">Paenibacillus wynnii</name>
    <dbReference type="NCBI Taxonomy" id="268407"/>
    <lineage>
        <taxon>Bacteria</taxon>
        <taxon>Bacillati</taxon>
        <taxon>Bacillota</taxon>
        <taxon>Bacilli</taxon>
        <taxon>Bacillales</taxon>
        <taxon>Paenibacillaceae</taxon>
        <taxon>Paenibacillus</taxon>
    </lineage>
</organism>
<accession>A0A098M5S9</accession>
<reference evidence="1 2" key="1">
    <citation type="submission" date="2014-08" db="EMBL/GenBank/DDBJ databases">
        <authorList>
            <person name="den Bakker H.C."/>
        </authorList>
    </citation>
    <scope>NUCLEOTIDE SEQUENCE [LARGE SCALE GENOMIC DNA]</scope>
    <source>
        <strain evidence="1 2">DSM 18334</strain>
    </source>
</reference>
<dbReference type="AlphaFoldDB" id="A0A098M5S9"/>
<dbReference type="Proteomes" id="UP000029734">
    <property type="component" value="Unassembled WGS sequence"/>
</dbReference>
<evidence type="ECO:0000313" key="2">
    <source>
        <dbReference type="Proteomes" id="UP000029734"/>
    </source>
</evidence>
<dbReference type="RefSeq" id="WP_036655236.1">
    <property type="nucleotide sequence ID" value="NZ_JQCR01000003.1"/>
</dbReference>
<keyword evidence="2" id="KW-1185">Reference proteome</keyword>